<feature type="compositionally biased region" description="Acidic residues" evidence="2">
    <location>
        <begin position="113"/>
        <end position="134"/>
    </location>
</feature>
<dbReference type="EMBL" id="NWUJ01000013">
    <property type="protein sequence ID" value="PFH31770.1"/>
    <property type="molecule type" value="Genomic_DNA"/>
</dbReference>
<dbReference type="AlphaFoldDB" id="A0A2A9M8P8"/>
<dbReference type="STRING" id="94643.A0A2A9M8P8"/>
<evidence type="ECO:0000313" key="5">
    <source>
        <dbReference type="Proteomes" id="UP000224006"/>
    </source>
</evidence>
<comment type="similarity">
    <text evidence="1">Belongs to the CCZ1 family.</text>
</comment>
<feature type="compositionally biased region" description="Basic and acidic residues" evidence="2">
    <location>
        <begin position="102"/>
        <end position="112"/>
    </location>
</feature>
<gene>
    <name evidence="4" type="ORF">BESB_022620</name>
</gene>
<dbReference type="GO" id="GO:0035658">
    <property type="term" value="C:Mon1-Ccz1 complex"/>
    <property type="evidence" value="ECO:0007669"/>
    <property type="project" value="InterPro"/>
</dbReference>
<keyword evidence="5" id="KW-1185">Reference proteome</keyword>
<evidence type="ECO:0000256" key="2">
    <source>
        <dbReference type="SAM" id="MobiDB-lite"/>
    </source>
</evidence>
<evidence type="ECO:0000313" key="4">
    <source>
        <dbReference type="EMBL" id="PFH31770.1"/>
    </source>
</evidence>
<dbReference type="KEGG" id="bbes:BESB_022620"/>
<dbReference type="InterPro" id="IPR043987">
    <property type="entry name" value="CCZ1/INTU/HSP4_longin_1"/>
</dbReference>
<organism evidence="4 5">
    <name type="scientific">Besnoitia besnoiti</name>
    <name type="common">Apicomplexan protozoan</name>
    <dbReference type="NCBI Taxonomy" id="94643"/>
    <lineage>
        <taxon>Eukaryota</taxon>
        <taxon>Sar</taxon>
        <taxon>Alveolata</taxon>
        <taxon>Apicomplexa</taxon>
        <taxon>Conoidasida</taxon>
        <taxon>Coccidia</taxon>
        <taxon>Eucoccidiorida</taxon>
        <taxon>Eimeriorina</taxon>
        <taxon>Sarcocystidae</taxon>
        <taxon>Besnoitia</taxon>
    </lineage>
</organism>
<feature type="compositionally biased region" description="Polar residues" evidence="2">
    <location>
        <begin position="388"/>
        <end position="401"/>
    </location>
</feature>
<proteinExistence type="inferred from homology"/>
<dbReference type="InterPro" id="IPR013176">
    <property type="entry name" value="Ccz1"/>
</dbReference>
<dbReference type="PANTHER" id="PTHR13056">
    <property type="entry name" value="VACUOLAR FUSION PROTEIN CCZ1 HOMOLOG-RELATED"/>
    <property type="match status" value="1"/>
</dbReference>
<dbReference type="PANTHER" id="PTHR13056:SF0">
    <property type="entry name" value="VACUOLAR FUSION PROTEIN CCZ1 HOMOLOG-RELATED"/>
    <property type="match status" value="1"/>
</dbReference>
<dbReference type="GeneID" id="40307322"/>
<feature type="compositionally biased region" description="Acidic residues" evidence="2">
    <location>
        <begin position="142"/>
        <end position="152"/>
    </location>
</feature>
<feature type="region of interest" description="Disordered" evidence="2">
    <location>
        <begin position="680"/>
        <end position="801"/>
    </location>
</feature>
<dbReference type="RefSeq" id="XP_029215779.1">
    <property type="nucleotide sequence ID" value="XM_029360964.1"/>
</dbReference>
<feature type="compositionally biased region" description="Basic and acidic residues" evidence="2">
    <location>
        <begin position="779"/>
        <end position="792"/>
    </location>
</feature>
<feature type="region of interest" description="Disordered" evidence="2">
    <location>
        <begin position="75"/>
        <end position="156"/>
    </location>
</feature>
<feature type="compositionally biased region" description="Basic and acidic residues" evidence="2">
    <location>
        <begin position="696"/>
        <end position="715"/>
    </location>
</feature>
<accession>A0A2A9M8P8</accession>
<dbReference type="Proteomes" id="UP000224006">
    <property type="component" value="Chromosome XII"/>
</dbReference>
<protein>
    <recommendedName>
        <fullName evidence="3">CCZ1/INTU/HSP4 first Longin domain-containing protein</fullName>
    </recommendedName>
</protein>
<comment type="caution">
    <text evidence="4">The sequence shown here is derived from an EMBL/GenBank/DDBJ whole genome shotgun (WGS) entry which is preliminary data.</text>
</comment>
<feature type="region of interest" description="Disordered" evidence="2">
    <location>
        <begin position="386"/>
        <end position="415"/>
    </location>
</feature>
<feature type="compositionally biased region" description="Low complexity" evidence="2">
    <location>
        <begin position="404"/>
        <end position="415"/>
    </location>
</feature>
<dbReference type="VEuPathDB" id="ToxoDB:BESB_022620"/>
<name>A0A2A9M8P8_BESBE</name>
<dbReference type="OrthoDB" id="240546at2759"/>
<sequence>MFTALAQARASFPLSPASASAAAAQAGPVGTGSAADMLGFSSPLIGGLQERKECRSPPVPHNGVEAIFLFNPTLKPERKRHSHAHSDSVGMRGAHTSSVSSGRDRRVQREDGELGDDDELEDEFDDLRGEEEDEGAHLREDDAQEEEEQELGAEERAQEAKIVFYFPSTRPAEEKRSHVGLIEGLTIFTRQFSGDSGPLRSIYTDDHVIVTQEVEPDYWLTFVFNASQLADFAFSGESKGDPKAVDGVAGHARLDEDNQDIILLGILDKFYRFFRLLHGRLALFIERQNQEHLTDLLEDFCPAFIDTIDPQHLTLFQSVDGFHFGPLDRLPYLHLPSFVSILQNKFPCILHTAFLLNGCLLFYNLTSDSRDFSAGIGAIPLSSAAVGGSSTEMNSGFSPRRQSAHASSSESSVAEDQVLSALFPAWSRGEEKAAQRERSRKDREQMWRRPDGFRDGYDVMRVLYSYLVHVQGCAAVDPDKLRKPPYARVNTAAARPGGRCSSFGRAIREAGSAETADDTPGDAFLFGPAGHSVFVPEIHLPDDSTGSIVVINQQQLQLVLVVNDHHLVSDASFLQHVRAFALEAGLAELQQVFSAEFDSIMKQEDGYRFIYFNHVNRAVRISNRKCPANAPSPPSFPGCALSKQEVRRMGQLHRRLCPDGGREDDRLDLEFVGAYSDEEDARDVCTRSPRGGTWDSRSDAVARRDGQRVEGERGDTPAAKRLSQSSDDVPPEARDVARKAQSFTDDAFGSSRATAEDDTTSARARGSGRAEASAGDGRQSGEDDARERPGERRKARVQPKSVPVKLMAVKDAQSGWLIGAASMNREFYVALDDPRTTLSNAMEDASRFGHMHFANIFV</sequence>
<evidence type="ECO:0000259" key="3">
    <source>
        <dbReference type="Pfam" id="PF19031"/>
    </source>
</evidence>
<dbReference type="Pfam" id="PF19031">
    <property type="entry name" value="Intu_longin_1"/>
    <property type="match status" value="1"/>
</dbReference>
<dbReference type="GO" id="GO:0016192">
    <property type="term" value="P:vesicle-mediated transport"/>
    <property type="evidence" value="ECO:0007669"/>
    <property type="project" value="InterPro"/>
</dbReference>
<reference evidence="4 5" key="1">
    <citation type="submission" date="2017-09" db="EMBL/GenBank/DDBJ databases">
        <title>Genome sequencing of Besnoitia besnoiti strain Bb-Ger1.</title>
        <authorList>
            <person name="Schares G."/>
            <person name="Venepally P."/>
            <person name="Lorenzi H.A."/>
        </authorList>
    </citation>
    <scope>NUCLEOTIDE SEQUENCE [LARGE SCALE GENOMIC DNA]</scope>
    <source>
        <strain evidence="4 5">Bb-Ger1</strain>
    </source>
</reference>
<evidence type="ECO:0000256" key="1">
    <source>
        <dbReference type="ARBA" id="ARBA00005352"/>
    </source>
</evidence>
<feature type="compositionally biased region" description="Low complexity" evidence="2">
    <location>
        <begin position="761"/>
        <end position="777"/>
    </location>
</feature>
<feature type="domain" description="CCZ1/INTU/HSP4 first Longin" evidence="3">
    <location>
        <begin position="151"/>
        <end position="279"/>
    </location>
</feature>